<keyword evidence="11" id="KW-0547">Nucleotide-binding</keyword>
<dbReference type="InterPro" id="IPR005467">
    <property type="entry name" value="His_kinase_dom"/>
</dbReference>
<evidence type="ECO:0000313" key="20">
    <source>
        <dbReference type="Proteomes" id="UP000275461"/>
    </source>
</evidence>
<dbReference type="SUPFAM" id="SSF47384">
    <property type="entry name" value="Homodimeric domain of signal transducing histidine kinase"/>
    <property type="match status" value="1"/>
</dbReference>
<dbReference type="InterPro" id="IPR036097">
    <property type="entry name" value="HisK_dim/P_sf"/>
</dbReference>
<evidence type="ECO:0000256" key="10">
    <source>
        <dbReference type="ARBA" id="ARBA00022692"/>
    </source>
</evidence>
<dbReference type="CDD" id="cd00082">
    <property type="entry name" value="HisKA"/>
    <property type="match status" value="1"/>
</dbReference>
<accession>A0A498BYC0</accession>
<keyword evidence="8" id="KW-0592">Phosphate transport</keyword>
<evidence type="ECO:0000256" key="14">
    <source>
        <dbReference type="ARBA" id="ARBA00022989"/>
    </source>
</evidence>
<evidence type="ECO:0000256" key="9">
    <source>
        <dbReference type="ARBA" id="ARBA00022679"/>
    </source>
</evidence>
<dbReference type="FunFam" id="1.10.287.130:FF:000001">
    <property type="entry name" value="Two-component sensor histidine kinase"/>
    <property type="match status" value="1"/>
</dbReference>
<dbReference type="NCBIfam" id="NF008235">
    <property type="entry name" value="PRK11006.1"/>
    <property type="match status" value="1"/>
</dbReference>
<keyword evidence="10" id="KW-0812">Transmembrane</keyword>
<dbReference type="AlphaFoldDB" id="A0A498BYC0"/>
<gene>
    <name evidence="19" type="ORF">DFR31_1959</name>
</gene>
<dbReference type="SMART" id="SM00387">
    <property type="entry name" value="HATPase_c"/>
    <property type="match status" value="1"/>
</dbReference>
<dbReference type="InterPro" id="IPR036890">
    <property type="entry name" value="HATPase_C_sf"/>
</dbReference>
<dbReference type="PRINTS" id="PR00344">
    <property type="entry name" value="BCTRLSENSOR"/>
</dbReference>
<dbReference type="PANTHER" id="PTHR45453:SF1">
    <property type="entry name" value="PHOSPHATE REGULON SENSOR PROTEIN PHOR"/>
    <property type="match status" value="1"/>
</dbReference>
<keyword evidence="7" id="KW-0597">Phosphoprotein</keyword>
<dbReference type="InterPro" id="IPR035965">
    <property type="entry name" value="PAS-like_dom_sf"/>
</dbReference>
<dbReference type="GO" id="GO:0005886">
    <property type="term" value="C:plasma membrane"/>
    <property type="evidence" value="ECO:0007669"/>
    <property type="project" value="UniProtKB-SubCell"/>
</dbReference>
<keyword evidence="6" id="KW-1003">Cell membrane</keyword>
<keyword evidence="20" id="KW-1185">Reference proteome</keyword>
<evidence type="ECO:0000256" key="6">
    <source>
        <dbReference type="ARBA" id="ARBA00022475"/>
    </source>
</evidence>
<dbReference type="FunFam" id="3.30.565.10:FF:000032">
    <property type="entry name" value="Phosphate regulon sensor histidine kinase PhoR"/>
    <property type="match status" value="1"/>
</dbReference>
<dbReference type="Gene3D" id="3.30.450.20">
    <property type="entry name" value="PAS domain"/>
    <property type="match status" value="1"/>
</dbReference>
<keyword evidence="15" id="KW-0902">Two-component regulatory system</keyword>
<keyword evidence="9" id="KW-0808">Transferase</keyword>
<dbReference type="SUPFAM" id="SSF55874">
    <property type="entry name" value="ATPase domain of HSP90 chaperone/DNA topoisomerase II/histidine kinase"/>
    <property type="match status" value="1"/>
</dbReference>
<protein>
    <recommendedName>
        <fullName evidence="4">Phosphate regulon sensor protein PhoR</fullName>
        <ecNumber evidence="3">2.7.13.3</ecNumber>
    </recommendedName>
</protein>
<comment type="subcellular location">
    <subcellularLocation>
        <location evidence="2">Cell membrane</location>
    </subcellularLocation>
</comment>
<evidence type="ECO:0000256" key="1">
    <source>
        <dbReference type="ARBA" id="ARBA00000085"/>
    </source>
</evidence>
<dbReference type="InterPro" id="IPR014310">
    <property type="entry name" value="Sig_transdc_His_kinase_PhoR"/>
</dbReference>
<dbReference type="Pfam" id="PF13188">
    <property type="entry name" value="PAS_8"/>
    <property type="match status" value="1"/>
</dbReference>
<dbReference type="CDD" id="cd00130">
    <property type="entry name" value="PAS"/>
    <property type="match status" value="1"/>
</dbReference>
<dbReference type="GO" id="GO:0016036">
    <property type="term" value="P:cellular response to phosphate starvation"/>
    <property type="evidence" value="ECO:0007669"/>
    <property type="project" value="TreeGrafter"/>
</dbReference>
<dbReference type="Gene3D" id="1.10.287.130">
    <property type="match status" value="1"/>
</dbReference>
<name>A0A498BYC0_9GAMM</name>
<dbReference type="PROSITE" id="PS50109">
    <property type="entry name" value="HIS_KIN"/>
    <property type="match status" value="1"/>
</dbReference>
<dbReference type="Gene3D" id="3.30.565.10">
    <property type="entry name" value="Histidine kinase-like ATPase, C-terminal domain"/>
    <property type="match status" value="1"/>
</dbReference>
<dbReference type="PANTHER" id="PTHR45453">
    <property type="entry name" value="PHOSPHATE REGULON SENSOR PROTEIN PHOR"/>
    <property type="match status" value="1"/>
</dbReference>
<dbReference type="SUPFAM" id="SSF55785">
    <property type="entry name" value="PYP-like sensor domain (PAS domain)"/>
    <property type="match status" value="1"/>
</dbReference>
<comment type="caution">
    <text evidence="19">The sequence shown here is derived from an EMBL/GenBank/DDBJ whole genome shotgun (WGS) entry which is preliminary data.</text>
</comment>
<keyword evidence="16" id="KW-0472">Membrane</keyword>
<dbReference type="InterPro" id="IPR003661">
    <property type="entry name" value="HisK_dim/P_dom"/>
</dbReference>
<comment type="catalytic activity">
    <reaction evidence="1">
        <text>ATP + protein L-histidine = ADP + protein N-phospho-L-histidine.</text>
        <dbReference type="EC" id="2.7.13.3"/>
    </reaction>
</comment>
<dbReference type="Pfam" id="PF02518">
    <property type="entry name" value="HATPase_c"/>
    <property type="match status" value="1"/>
</dbReference>
<reference evidence="19 20" key="1">
    <citation type="submission" date="2018-10" db="EMBL/GenBank/DDBJ databases">
        <title>Genomic Encyclopedia of Type Strains, Phase IV (KMG-IV): sequencing the most valuable type-strain genomes for metagenomic binning, comparative biology and taxonomic classification.</title>
        <authorList>
            <person name="Goeker M."/>
        </authorList>
    </citation>
    <scope>NUCLEOTIDE SEQUENCE [LARGE SCALE GENOMIC DNA]</scope>
    <source>
        <strain evidence="19 20">DSM 12769</strain>
    </source>
</reference>
<proteinExistence type="predicted"/>
<evidence type="ECO:0000259" key="18">
    <source>
        <dbReference type="PROSITE" id="PS50109"/>
    </source>
</evidence>
<dbReference type="InterPro" id="IPR021766">
    <property type="entry name" value="PhoR_N"/>
</dbReference>
<organism evidence="19 20">
    <name type="scientific">Alkalispirillum mobile</name>
    <dbReference type="NCBI Taxonomy" id="85925"/>
    <lineage>
        <taxon>Bacteria</taxon>
        <taxon>Pseudomonadati</taxon>
        <taxon>Pseudomonadota</taxon>
        <taxon>Gammaproteobacteria</taxon>
        <taxon>Chromatiales</taxon>
        <taxon>Ectothiorhodospiraceae</taxon>
        <taxon>Alkalispirillum</taxon>
    </lineage>
</organism>
<keyword evidence="12 19" id="KW-0418">Kinase</keyword>
<dbReference type="Pfam" id="PF00512">
    <property type="entry name" value="HisKA"/>
    <property type="match status" value="1"/>
</dbReference>
<evidence type="ECO:0000256" key="17">
    <source>
        <dbReference type="ARBA" id="ARBA00025207"/>
    </source>
</evidence>
<evidence type="ECO:0000256" key="11">
    <source>
        <dbReference type="ARBA" id="ARBA00022741"/>
    </source>
</evidence>
<dbReference type="GO" id="GO:0005524">
    <property type="term" value="F:ATP binding"/>
    <property type="evidence" value="ECO:0007669"/>
    <property type="project" value="UniProtKB-KW"/>
</dbReference>
<dbReference type="SMART" id="SM00388">
    <property type="entry name" value="HisKA"/>
    <property type="match status" value="1"/>
</dbReference>
<evidence type="ECO:0000256" key="3">
    <source>
        <dbReference type="ARBA" id="ARBA00012438"/>
    </source>
</evidence>
<evidence type="ECO:0000313" key="19">
    <source>
        <dbReference type="EMBL" id="RLK48844.1"/>
    </source>
</evidence>
<evidence type="ECO:0000256" key="15">
    <source>
        <dbReference type="ARBA" id="ARBA00023012"/>
    </source>
</evidence>
<dbReference type="InterPro" id="IPR050351">
    <property type="entry name" value="BphY/WalK/GraS-like"/>
</dbReference>
<dbReference type="InterPro" id="IPR003594">
    <property type="entry name" value="HATPase_dom"/>
</dbReference>
<dbReference type="Pfam" id="PF11808">
    <property type="entry name" value="PhoR"/>
    <property type="match status" value="1"/>
</dbReference>
<evidence type="ECO:0000256" key="2">
    <source>
        <dbReference type="ARBA" id="ARBA00004236"/>
    </source>
</evidence>
<sequence length="437" mass="49253">MRGNPWPRVLLTRLGLFLVAGLAGWWLDALAEALLVPTLALLGWEFYHLVRFELWLREGRELSPPPARGLWGHLMDALDRRQQRQRHRRRALQRLMTRYRDAARAMPDAVVVLGDDYRVDWWNAAAGRLLGLQWPADTRQRIANIVRNPEFAAFLANDSPVAREISLPSPLHSDAWLEIRLVPYGEDLSLLLARDVTHLHRLETMRRDFVGNVSHELRTPLTVIYGIAETLADELGDDADVGDTMRLLQEQSERMRRLVDDLLMLSRLETGATPSNPEWVDMCPLLEELVEDGRALSGSRNHRFELECERGLLLEGCESELRSAFSNLIFNAVKYTPENGFIGVRWYANNTGAHLAVTDNGIGIPAAHIPRLTERFYRVDSARSKASGGTGLGLAIVKHVLNRHAGQLTIRSQPGQGSTFICTFPPQAIQRAPAPSR</sequence>
<keyword evidence="14" id="KW-1133">Transmembrane helix</keyword>
<dbReference type="GO" id="GO:0004721">
    <property type="term" value="F:phosphoprotein phosphatase activity"/>
    <property type="evidence" value="ECO:0007669"/>
    <property type="project" value="InterPro"/>
</dbReference>
<dbReference type="GO" id="GO:0000155">
    <property type="term" value="F:phosphorelay sensor kinase activity"/>
    <property type="evidence" value="ECO:0007669"/>
    <property type="project" value="InterPro"/>
</dbReference>
<dbReference type="Proteomes" id="UP000275461">
    <property type="component" value="Unassembled WGS sequence"/>
</dbReference>
<evidence type="ECO:0000256" key="7">
    <source>
        <dbReference type="ARBA" id="ARBA00022553"/>
    </source>
</evidence>
<evidence type="ECO:0000256" key="12">
    <source>
        <dbReference type="ARBA" id="ARBA00022777"/>
    </source>
</evidence>
<dbReference type="GO" id="GO:0006817">
    <property type="term" value="P:phosphate ion transport"/>
    <property type="evidence" value="ECO:0007669"/>
    <property type="project" value="UniProtKB-KW"/>
</dbReference>
<evidence type="ECO:0000256" key="4">
    <source>
        <dbReference type="ARBA" id="ARBA00019665"/>
    </source>
</evidence>
<evidence type="ECO:0000256" key="13">
    <source>
        <dbReference type="ARBA" id="ARBA00022840"/>
    </source>
</evidence>
<evidence type="ECO:0000256" key="16">
    <source>
        <dbReference type="ARBA" id="ARBA00023136"/>
    </source>
</evidence>
<dbReference type="InterPro" id="IPR004358">
    <property type="entry name" value="Sig_transdc_His_kin-like_C"/>
</dbReference>
<comment type="function">
    <text evidence="17">Member of the two-component regulatory system PhoR/PhoB involved in the phosphate regulon genes expression. PhoR may function as a membrane-associated protein kinase that phosphorylates PhoB in response to environmental signals.</text>
</comment>
<dbReference type="NCBIfam" id="TIGR02966">
    <property type="entry name" value="phoR_proteo"/>
    <property type="match status" value="1"/>
</dbReference>
<evidence type="ECO:0000256" key="5">
    <source>
        <dbReference type="ARBA" id="ARBA00022448"/>
    </source>
</evidence>
<dbReference type="SMART" id="SM00091">
    <property type="entry name" value="PAS"/>
    <property type="match status" value="1"/>
</dbReference>
<dbReference type="OrthoDB" id="9813151at2"/>
<dbReference type="InterPro" id="IPR000014">
    <property type="entry name" value="PAS"/>
</dbReference>
<keyword evidence="13" id="KW-0067">ATP-binding</keyword>
<evidence type="ECO:0000256" key="8">
    <source>
        <dbReference type="ARBA" id="ARBA00022592"/>
    </source>
</evidence>
<dbReference type="EC" id="2.7.13.3" evidence="3"/>
<keyword evidence="5" id="KW-0813">Transport</keyword>
<dbReference type="EMBL" id="RCDA01000002">
    <property type="protein sequence ID" value="RLK48844.1"/>
    <property type="molecule type" value="Genomic_DNA"/>
</dbReference>
<feature type="domain" description="Histidine kinase" evidence="18">
    <location>
        <begin position="212"/>
        <end position="428"/>
    </location>
</feature>